<dbReference type="InterPro" id="IPR004805">
    <property type="entry name" value="DnaE2/DnaE/PolC"/>
</dbReference>
<dbReference type="AlphaFoldDB" id="W1XVX0"/>
<accession>W1XVX0</accession>
<feature type="domain" description="DNA polymerase III alpha subunit finger" evidence="1">
    <location>
        <begin position="3"/>
        <end position="54"/>
    </location>
</feature>
<gene>
    <name evidence="2" type="ORF">Q604_UNBC11940G0001</name>
</gene>
<organism evidence="2">
    <name type="scientific">human gut metagenome</name>
    <dbReference type="NCBI Taxonomy" id="408170"/>
    <lineage>
        <taxon>unclassified sequences</taxon>
        <taxon>metagenomes</taxon>
        <taxon>organismal metagenomes</taxon>
    </lineage>
</organism>
<evidence type="ECO:0000259" key="1">
    <source>
        <dbReference type="Pfam" id="PF17657"/>
    </source>
</evidence>
<proteinExistence type="predicted"/>
<feature type="non-terminal residue" evidence="2">
    <location>
        <position position="67"/>
    </location>
</feature>
<feature type="non-terminal residue" evidence="2">
    <location>
        <position position="1"/>
    </location>
</feature>
<name>W1XVX0_9ZZZZ</name>
<dbReference type="Pfam" id="PF17657">
    <property type="entry name" value="DNA_pol3_finger"/>
    <property type="match status" value="1"/>
</dbReference>
<dbReference type="GO" id="GO:0006260">
    <property type="term" value="P:DNA replication"/>
    <property type="evidence" value="ECO:0007669"/>
    <property type="project" value="InterPro"/>
</dbReference>
<evidence type="ECO:0000313" key="2">
    <source>
        <dbReference type="EMBL" id="ETJ33610.1"/>
    </source>
</evidence>
<dbReference type="GO" id="GO:0008408">
    <property type="term" value="F:3'-5' exonuclease activity"/>
    <property type="evidence" value="ECO:0007669"/>
    <property type="project" value="InterPro"/>
</dbReference>
<comment type="caution">
    <text evidence="2">The sequence shown here is derived from an EMBL/GenBank/DDBJ whole genome shotgun (WGS) entry which is preliminary data.</text>
</comment>
<dbReference type="PANTHER" id="PTHR32294">
    <property type="entry name" value="DNA POLYMERASE III SUBUNIT ALPHA"/>
    <property type="match status" value="1"/>
</dbReference>
<dbReference type="EMBL" id="AZMM01011940">
    <property type="protein sequence ID" value="ETJ33610.1"/>
    <property type="molecule type" value="Genomic_DNA"/>
</dbReference>
<dbReference type="InterPro" id="IPR040982">
    <property type="entry name" value="DNA_pol3_finger"/>
</dbReference>
<dbReference type="PANTHER" id="PTHR32294:SF0">
    <property type="entry name" value="DNA POLYMERASE III SUBUNIT ALPHA"/>
    <property type="match status" value="1"/>
</dbReference>
<protein>
    <recommendedName>
        <fullName evidence="1">DNA polymerase III alpha subunit finger domain-containing protein</fullName>
    </recommendedName>
</protein>
<sequence>VNILYQEQVMQIASAMGGFSLGQADLMRRAMGKKKESVIKAQRESFIQGSINNGIEESVANEVFDLL</sequence>
<reference evidence="2" key="1">
    <citation type="submission" date="2013-12" db="EMBL/GenBank/DDBJ databases">
        <title>A Varibaculum cambriense genome reconstructed from a premature infant gut community with otherwise low bacterial novelty that shifts toward anaerobic metabolism during the third week of life.</title>
        <authorList>
            <person name="Brown C.T."/>
            <person name="Sharon I."/>
            <person name="Thomas B.C."/>
            <person name="Castelle C.J."/>
            <person name="Morowitz M.J."/>
            <person name="Banfield J.F."/>
        </authorList>
    </citation>
    <scope>NUCLEOTIDE SEQUENCE</scope>
</reference>